<keyword evidence="1" id="KW-0547">Nucleotide-binding</keyword>
<dbReference type="AlphaFoldDB" id="A0A140DRY2"/>
<evidence type="ECO:0000256" key="2">
    <source>
        <dbReference type="ARBA" id="ARBA00022801"/>
    </source>
</evidence>
<dbReference type="EMBL" id="CP011391">
    <property type="protein sequence ID" value="AMK53409.1"/>
    <property type="molecule type" value="Genomic_DNA"/>
</dbReference>
<dbReference type="SUPFAM" id="SSF52540">
    <property type="entry name" value="P-loop containing nucleoside triphosphate hydrolases"/>
    <property type="match status" value="1"/>
</dbReference>
<evidence type="ECO:0000256" key="5">
    <source>
        <dbReference type="SAM" id="Coils"/>
    </source>
</evidence>
<dbReference type="InterPro" id="IPR027417">
    <property type="entry name" value="P-loop_NTPase"/>
</dbReference>
<keyword evidence="7" id="KW-1185">Reference proteome</keyword>
<evidence type="ECO:0000313" key="7">
    <source>
        <dbReference type="Proteomes" id="UP000069771"/>
    </source>
</evidence>
<keyword evidence="2" id="KW-0378">Hydrolase</keyword>
<evidence type="ECO:0000256" key="1">
    <source>
        <dbReference type="ARBA" id="ARBA00022741"/>
    </source>
</evidence>
<feature type="coiled-coil region" evidence="5">
    <location>
        <begin position="132"/>
        <end position="159"/>
    </location>
</feature>
<protein>
    <recommendedName>
        <fullName evidence="8">DNA helicase</fullName>
    </recommendedName>
</protein>
<dbReference type="RefSeq" id="WP_145907400.1">
    <property type="nucleotide sequence ID" value="NZ_CP011391.1"/>
</dbReference>
<accession>A0A140DRY2</accession>
<dbReference type="Proteomes" id="UP000069771">
    <property type="component" value="Chromosome"/>
</dbReference>
<proteinExistence type="predicted"/>
<keyword evidence="3" id="KW-0347">Helicase</keyword>
<keyword evidence="4" id="KW-0067">ATP-binding</keyword>
<reference evidence="6 7" key="1">
    <citation type="journal article" date="2016" name="Gut Pathog.">
        <title>Whole genome sequencing of "Faecalibaculum rodentium" ALO17, isolated from C57BL/6J laboratory mouse feces.</title>
        <authorList>
            <person name="Lim S."/>
            <person name="Chang D.H."/>
            <person name="Ahn S."/>
            <person name="Kim B.C."/>
        </authorList>
    </citation>
    <scope>NUCLEOTIDE SEQUENCE [LARGE SCALE GENOMIC DNA]</scope>
    <source>
        <strain evidence="6 7">Alo17</strain>
    </source>
</reference>
<evidence type="ECO:0000313" key="6">
    <source>
        <dbReference type="EMBL" id="AMK53409.1"/>
    </source>
</evidence>
<organism evidence="6 7">
    <name type="scientific">Faecalibaculum rodentium</name>
    <dbReference type="NCBI Taxonomy" id="1702221"/>
    <lineage>
        <taxon>Bacteria</taxon>
        <taxon>Bacillati</taxon>
        <taxon>Bacillota</taxon>
        <taxon>Erysipelotrichia</taxon>
        <taxon>Erysipelotrichales</taxon>
        <taxon>Erysipelotrichaceae</taxon>
        <taxon>Faecalibaculum</taxon>
    </lineage>
</organism>
<dbReference type="GO" id="GO:0016787">
    <property type="term" value="F:hydrolase activity"/>
    <property type="evidence" value="ECO:0007669"/>
    <property type="project" value="UniProtKB-KW"/>
</dbReference>
<gene>
    <name evidence="6" type="ORF">AALO17_02750</name>
</gene>
<evidence type="ECO:0000256" key="4">
    <source>
        <dbReference type="ARBA" id="ARBA00022840"/>
    </source>
</evidence>
<dbReference type="Gene3D" id="1.10.10.160">
    <property type="match status" value="1"/>
</dbReference>
<dbReference type="STRING" id="1702221.AALO17_02750"/>
<keyword evidence="5" id="KW-0175">Coiled coil</keyword>
<dbReference type="KEGG" id="fro:AALO17_02750"/>
<evidence type="ECO:0008006" key="8">
    <source>
        <dbReference type="Google" id="ProtNLM"/>
    </source>
</evidence>
<dbReference type="InterPro" id="IPR013986">
    <property type="entry name" value="DExx_box_DNA_helicase_dom_sf"/>
</dbReference>
<dbReference type="GeneID" id="78477154"/>
<dbReference type="GO" id="GO:0005524">
    <property type="term" value="F:ATP binding"/>
    <property type="evidence" value="ECO:0007669"/>
    <property type="project" value="UniProtKB-KW"/>
</dbReference>
<evidence type="ECO:0000256" key="3">
    <source>
        <dbReference type="ARBA" id="ARBA00022806"/>
    </source>
</evidence>
<sequence>MVVYQVEKIRVITPNPNFSLFIDELSTDLKIGLIKKQSVEEYYMDLVKRFHSSWKPSGSLRTETSLDTEVLEYIYSIDFQKMISNELRKKWKKSINILTKCGFPEIVKNSGLAYPDISEPGYKSFAMLQNMITALNVQKQKHQQNAEKLGIELKAKERQFAVIQFVEVILRKKLQNQITGLHRFIEDTLAKKTVERRTISIQYPDLHRIINKIKKDIEEEKERLNQLQLEASKCDPDSAENRDFWFSSCPEMRSTYEEMKLLQEQLRKVPAYNFTKKNKLKKRISVLSNSLDRTILVNMEKQRNEKLREIKKIEADIEIKETDFNGYINKLSELRTQFNDLTNEITRLNIAATGTMDNTSLPSPELLKSITQNEEVDNYSSVYKKWVDISFARENLDYDLINEKTDNYKSELNWIQSFMTAEKEVQSLTFDALYKNLVKKAITKLFSESDKDKRPKSGYYRYNIYTVLFLCSLYYSTLPEKDILLCIDEAQDLSLCEYMLLHHIQGKNCIFNLYGDVNQLVYSYKGIPDWEMLEDIREFQLYQLNENYRNTNQVTEFCNDELDSEITSIGISGPEVKKMTIVDALNELYIQILSEEGSRAVIYSSNNVTSKKQIQQMGKDICFCPGKVEKGKIALLTVEESKGLEFQTVLVIPENMEYNDLYVAYTRTLNELIIGL</sequence>
<feature type="coiled-coil region" evidence="5">
    <location>
        <begin position="296"/>
        <end position="351"/>
    </location>
</feature>
<dbReference type="Gene3D" id="3.40.50.300">
    <property type="entry name" value="P-loop containing nucleotide triphosphate hydrolases"/>
    <property type="match status" value="2"/>
</dbReference>
<dbReference type="GO" id="GO:0004386">
    <property type="term" value="F:helicase activity"/>
    <property type="evidence" value="ECO:0007669"/>
    <property type="project" value="UniProtKB-KW"/>
</dbReference>
<name>A0A140DRY2_9FIRM</name>